<dbReference type="Pfam" id="PF00293">
    <property type="entry name" value="NUDIX"/>
    <property type="match status" value="1"/>
</dbReference>
<keyword evidence="5" id="KW-1185">Reference proteome</keyword>
<accession>A0ABQ7G5L5</accession>
<dbReference type="PANTHER" id="PTHR43222:SF2">
    <property type="entry name" value="NUDIX HYDROLASE 23, CHLOROPLASTIC"/>
    <property type="match status" value="1"/>
</dbReference>
<dbReference type="PANTHER" id="PTHR43222">
    <property type="entry name" value="NUDIX HYDROLASE 23"/>
    <property type="match status" value="1"/>
</dbReference>
<sequence length="283" mass="31379">MALLRGLRGLSASQLACAPSTSRPSLRPARPIQPSYMCSTSSPDKQTEEMRQGQAEGREAQMTHGQGGNDGPPPHMSKIRSLYCKMCGKPMQLVQLPTADWRHRCTNQDECGFIDYVNPRMVVGAIAEHEGKILLCRRAIEPCLGKWTVPAGFMELNESSAQGAARETMEEAGANVEIVAPYCHWDIPVIGQAYILFRAKLLAPFTIQSETAESLESRLFKPADIPFQDIAFSSVSLALRYYLEDVEAKKWRVHHGVIEKKLGSAPNDPSTFQIKDLMSMEVL</sequence>
<evidence type="ECO:0000256" key="1">
    <source>
        <dbReference type="ARBA" id="ARBA00022801"/>
    </source>
</evidence>
<dbReference type="InterPro" id="IPR000086">
    <property type="entry name" value="NUDIX_hydrolase_dom"/>
</dbReference>
<reference evidence="4" key="1">
    <citation type="submission" date="2017-08" db="EMBL/GenBank/DDBJ databases">
        <authorList>
            <person name="Polle J.E."/>
            <person name="Barry K."/>
            <person name="Cushman J."/>
            <person name="Schmutz J."/>
            <person name="Tran D."/>
            <person name="Hathwaick L.T."/>
            <person name="Yim W.C."/>
            <person name="Jenkins J."/>
            <person name="Mckie-Krisberg Z.M."/>
            <person name="Prochnik S."/>
            <person name="Lindquist E."/>
            <person name="Dockter R.B."/>
            <person name="Adam C."/>
            <person name="Molina H."/>
            <person name="Bunkerborg J."/>
            <person name="Jin E."/>
            <person name="Buchheim M."/>
            <person name="Magnuson J."/>
        </authorList>
    </citation>
    <scope>NUCLEOTIDE SEQUENCE</scope>
    <source>
        <strain evidence="4">CCAP 19/18</strain>
    </source>
</reference>
<keyword evidence="1" id="KW-0378">Hydrolase</keyword>
<evidence type="ECO:0000256" key="2">
    <source>
        <dbReference type="SAM" id="MobiDB-lite"/>
    </source>
</evidence>
<feature type="domain" description="Nudix hydrolase" evidence="3">
    <location>
        <begin position="118"/>
        <end position="243"/>
    </location>
</feature>
<dbReference type="PROSITE" id="PS00893">
    <property type="entry name" value="NUDIX_BOX"/>
    <property type="match status" value="1"/>
</dbReference>
<proteinExistence type="predicted"/>
<dbReference type="Gene3D" id="3.90.79.10">
    <property type="entry name" value="Nucleoside Triphosphate Pyrophosphohydrolase"/>
    <property type="match status" value="1"/>
</dbReference>
<dbReference type="EMBL" id="MU070107">
    <property type="protein sequence ID" value="KAF5829856.1"/>
    <property type="molecule type" value="Genomic_DNA"/>
</dbReference>
<comment type="caution">
    <text evidence="4">The sequence shown here is derived from an EMBL/GenBank/DDBJ whole genome shotgun (WGS) entry which is preliminary data.</text>
</comment>
<protein>
    <submittedName>
        <fullName evidence="4">NUDIX hydrolase domain-like protein</fullName>
    </submittedName>
</protein>
<dbReference type="InterPro" id="IPR020084">
    <property type="entry name" value="NUDIX_hydrolase_CS"/>
</dbReference>
<feature type="region of interest" description="Disordered" evidence="2">
    <location>
        <begin position="14"/>
        <end position="75"/>
    </location>
</feature>
<evidence type="ECO:0000259" key="3">
    <source>
        <dbReference type="PROSITE" id="PS51462"/>
    </source>
</evidence>
<gene>
    <name evidence="4" type="ORF">DUNSADRAFT_15420</name>
</gene>
<feature type="compositionally biased region" description="Polar residues" evidence="2">
    <location>
        <begin position="14"/>
        <end position="24"/>
    </location>
</feature>
<organism evidence="4 5">
    <name type="scientific">Dunaliella salina</name>
    <name type="common">Green alga</name>
    <name type="synonym">Protococcus salinus</name>
    <dbReference type="NCBI Taxonomy" id="3046"/>
    <lineage>
        <taxon>Eukaryota</taxon>
        <taxon>Viridiplantae</taxon>
        <taxon>Chlorophyta</taxon>
        <taxon>core chlorophytes</taxon>
        <taxon>Chlorophyceae</taxon>
        <taxon>CS clade</taxon>
        <taxon>Chlamydomonadales</taxon>
        <taxon>Dunaliellaceae</taxon>
        <taxon>Dunaliella</taxon>
    </lineage>
</organism>
<dbReference type="SUPFAM" id="SSF55811">
    <property type="entry name" value="Nudix"/>
    <property type="match status" value="1"/>
</dbReference>
<dbReference type="PROSITE" id="PS51462">
    <property type="entry name" value="NUDIX"/>
    <property type="match status" value="1"/>
</dbReference>
<dbReference type="Proteomes" id="UP000815325">
    <property type="component" value="Unassembled WGS sequence"/>
</dbReference>
<evidence type="ECO:0000313" key="4">
    <source>
        <dbReference type="EMBL" id="KAF5829856.1"/>
    </source>
</evidence>
<dbReference type="CDD" id="cd04511">
    <property type="entry name" value="NUDIX_Hydrolase"/>
    <property type="match status" value="1"/>
</dbReference>
<name>A0ABQ7G5L5_DUNSA</name>
<evidence type="ECO:0000313" key="5">
    <source>
        <dbReference type="Proteomes" id="UP000815325"/>
    </source>
</evidence>
<feature type="compositionally biased region" description="Basic and acidic residues" evidence="2">
    <location>
        <begin position="45"/>
        <end position="61"/>
    </location>
</feature>
<dbReference type="InterPro" id="IPR015797">
    <property type="entry name" value="NUDIX_hydrolase-like_dom_sf"/>
</dbReference>